<dbReference type="EMBL" id="MU971357">
    <property type="protein sequence ID" value="KAK9238352.1"/>
    <property type="molecule type" value="Genomic_DNA"/>
</dbReference>
<name>A0ACC3T398_LIPKO</name>
<evidence type="ECO:0000313" key="2">
    <source>
        <dbReference type="Proteomes" id="UP001433508"/>
    </source>
</evidence>
<reference evidence="2" key="1">
    <citation type="journal article" date="2024" name="Front. Bioeng. Biotechnol.">
        <title>Genome-scale model development and genomic sequencing of the oleaginous clade Lipomyces.</title>
        <authorList>
            <person name="Czajka J.J."/>
            <person name="Han Y."/>
            <person name="Kim J."/>
            <person name="Mondo S.J."/>
            <person name="Hofstad B.A."/>
            <person name="Robles A."/>
            <person name="Haridas S."/>
            <person name="Riley R."/>
            <person name="LaButti K."/>
            <person name="Pangilinan J."/>
            <person name="Andreopoulos W."/>
            <person name="Lipzen A."/>
            <person name="Yan J."/>
            <person name="Wang M."/>
            <person name="Ng V."/>
            <person name="Grigoriev I.V."/>
            <person name="Spatafora J.W."/>
            <person name="Magnuson J.K."/>
            <person name="Baker S.E."/>
            <person name="Pomraning K.R."/>
        </authorList>
    </citation>
    <scope>NUCLEOTIDE SEQUENCE [LARGE SCALE GENOMIC DNA]</scope>
    <source>
        <strain evidence="2">CBS 7786</strain>
    </source>
</reference>
<protein>
    <submittedName>
        <fullName evidence="1">Uncharacterized protein</fullName>
    </submittedName>
</protein>
<dbReference type="Proteomes" id="UP001433508">
    <property type="component" value="Unassembled WGS sequence"/>
</dbReference>
<accession>A0ACC3T398</accession>
<comment type="caution">
    <text evidence="1">The sequence shown here is derived from an EMBL/GenBank/DDBJ whole genome shotgun (WGS) entry which is preliminary data.</text>
</comment>
<organism evidence="1 2">
    <name type="scientific">Lipomyces kononenkoae</name>
    <name type="common">Yeast</name>
    <dbReference type="NCBI Taxonomy" id="34357"/>
    <lineage>
        <taxon>Eukaryota</taxon>
        <taxon>Fungi</taxon>
        <taxon>Dikarya</taxon>
        <taxon>Ascomycota</taxon>
        <taxon>Saccharomycotina</taxon>
        <taxon>Lipomycetes</taxon>
        <taxon>Lipomycetales</taxon>
        <taxon>Lipomycetaceae</taxon>
        <taxon>Lipomyces</taxon>
    </lineage>
</organism>
<sequence>MYPKPLTAVVRRDPAPNVITLGCPFTVVGLVKLGARESIIKAQFSTGRGAFVIAPIPFCDDAETALDGLPVKYILGPNLVHHIEIKSWKERFPDAKIIGPKGLGQRNGMVVDIEIEDFDSVLSAKDLGMNDIADEEDFKFVCFGGHRTYEVATYHGKSKVLFVADLMVNLPASDQYSVDKSTGILATISRTLNLETKLQPVAGSLLIKDKEAMKKGIKGLSTLDFEKIVVCHGDIIEVDAKTKFSDQFKSLLE</sequence>
<proteinExistence type="predicted"/>
<evidence type="ECO:0000313" key="1">
    <source>
        <dbReference type="EMBL" id="KAK9238352.1"/>
    </source>
</evidence>
<gene>
    <name evidence="1" type="ORF">V1525DRAFT_114185</name>
</gene>
<keyword evidence="2" id="KW-1185">Reference proteome</keyword>